<evidence type="ECO:0000256" key="1">
    <source>
        <dbReference type="SAM" id="MobiDB-lite"/>
    </source>
</evidence>
<name>A0A0D6MNJ8_9PROT</name>
<proteinExistence type="predicted"/>
<dbReference type="EMBL" id="BALE01000041">
    <property type="protein sequence ID" value="GAN55239.1"/>
    <property type="molecule type" value="Genomic_DNA"/>
</dbReference>
<evidence type="ECO:0000313" key="2">
    <source>
        <dbReference type="EMBL" id="GAN55239.1"/>
    </source>
</evidence>
<protein>
    <submittedName>
        <fullName evidence="2">Uncharacterized protein</fullName>
    </submittedName>
</protein>
<comment type="caution">
    <text evidence="2">The sequence shown here is derived from an EMBL/GenBank/DDBJ whole genome shotgun (WGS) entry which is preliminary data.</text>
</comment>
<dbReference type="STRING" id="1231623.Tasa_041_034"/>
<keyword evidence="3" id="KW-1185">Reference proteome</keyword>
<organism evidence="2 3">
    <name type="scientific">Tanticharoenia sakaeratensis NBRC 103193</name>
    <dbReference type="NCBI Taxonomy" id="1231623"/>
    <lineage>
        <taxon>Bacteria</taxon>
        <taxon>Pseudomonadati</taxon>
        <taxon>Pseudomonadota</taxon>
        <taxon>Alphaproteobacteria</taxon>
        <taxon>Acetobacterales</taxon>
        <taxon>Acetobacteraceae</taxon>
        <taxon>Tanticharoenia</taxon>
    </lineage>
</organism>
<feature type="compositionally biased region" description="Polar residues" evidence="1">
    <location>
        <begin position="71"/>
        <end position="81"/>
    </location>
</feature>
<accession>A0A0D6MNJ8</accession>
<gene>
    <name evidence="2" type="ORF">Tasa_041_034</name>
</gene>
<feature type="compositionally biased region" description="Basic and acidic residues" evidence="1">
    <location>
        <begin position="86"/>
        <end position="96"/>
    </location>
</feature>
<reference evidence="2 3" key="1">
    <citation type="submission" date="2012-10" db="EMBL/GenBank/DDBJ databases">
        <title>Genome sequencing of Tanticharoenia sakaeratensis NBRC 103193.</title>
        <authorList>
            <person name="Azuma Y."/>
            <person name="Hadano H."/>
            <person name="Hirakawa H."/>
            <person name="Matsushita K."/>
        </authorList>
    </citation>
    <scope>NUCLEOTIDE SEQUENCE [LARGE SCALE GENOMIC DNA]</scope>
    <source>
        <strain evidence="2 3">NBRC 103193</strain>
    </source>
</reference>
<dbReference type="Proteomes" id="UP000032679">
    <property type="component" value="Unassembled WGS sequence"/>
</dbReference>
<sequence>MRWRDILNPWGALREARAEIERLNKGYHSLNENWFDAQKAALHAGGVARSAIIERNALRAELDLWRPKQMNEAQSVTSSRAQCVAPKRDAKGRFVG</sequence>
<feature type="region of interest" description="Disordered" evidence="1">
    <location>
        <begin position="71"/>
        <end position="96"/>
    </location>
</feature>
<dbReference type="AlphaFoldDB" id="A0A0D6MNJ8"/>
<evidence type="ECO:0000313" key="3">
    <source>
        <dbReference type="Proteomes" id="UP000032679"/>
    </source>
</evidence>